<dbReference type="RefSeq" id="WP_184943633.1">
    <property type="nucleotide sequence ID" value="NZ_BAAAWZ010000001.1"/>
</dbReference>
<keyword evidence="5" id="KW-0378">Hydrolase</keyword>
<accession>A0A841D831</accession>
<proteinExistence type="inferred from homology"/>
<keyword evidence="5" id="KW-0326">Glycosidase</keyword>
<evidence type="ECO:0000259" key="4">
    <source>
        <dbReference type="PROSITE" id="PS51762"/>
    </source>
</evidence>
<dbReference type="EMBL" id="JACHJJ010000013">
    <property type="protein sequence ID" value="MBB5964644.1"/>
    <property type="molecule type" value="Genomic_DNA"/>
</dbReference>
<protein>
    <submittedName>
        <fullName evidence="5">Licheninase</fullName>
        <ecNumber evidence="5">3.2.1.73</ecNumber>
    </submittedName>
</protein>
<dbReference type="InterPro" id="IPR000757">
    <property type="entry name" value="Beta-glucanase-like"/>
</dbReference>
<evidence type="ECO:0000313" key="5">
    <source>
        <dbReference type="EMBL" id="MBB5964644.1"/>
    </source>
</evidence>
<organism evidence="5 6">
    <name type="scientific">Planomonospora venezuelensis</name>
    <dbReference type="NCBI Taxonomy" id="1999"/>
    <lineage>
        <taxon>Bacteria</taxon>
        <taxon>Bacillati</taxon>
        <taxon>Actinomycetota</taxon>
        <taxon>Actinomycetes</taxon>
        <taxon>Streptosporangiales</taxon>
        <taxon>Streptosporangiaceae</taxon>
        <taxon>Planomonospora</taxon>
    </lineage>
</organism>
<feature type="domain" description="GH16" evidence="4">
    <location>
        <begin position="99"/>
        <end position="315"/>
    </location>
</feature>
<dbReference type="EC" id="3.2.1.73" evidence="5"/>
<feature type="chain" id="PRO_5032885385" evidence="3">
    <location>
        <begin position="34"/>
        <end position="315"/>
    </location>
</feature>
<dbReference type="InterPro" id="IPR050546">
    <property type="entry name" value="Glycosyl_Hydrlase_16"/>
</dbReference>
<sequence>MSIRRMSLGVTATALSLALLPASALLPAREALAASGPGGPVPPSVLFPAQEVLAALGWDGLVPASAPLPAQEAPAAVSGPGRPPIPASAPLPAQKAPAASRWGRPVLEENFGGTRVNDRKWAVYHSPGAETNPRTRRAVSVRGGVLRLRGGMYGGADLSGGIASHLSQRYGRWVVRMRAERGAGYTPLALLWPDRQGRPDYAEVDFAEIIDPRRRSGGIFVHRGERRQAQRTIRADFTRWRTVAVDWTPGRLTFWLDGEKVWDYRGPNVPRGHSMHLALQNDVTCNEWSPCRNASTPATVSMYVDWVKVYPYRGR</sequence>
<comment type="caution">
    <text evidence="5">The sequence shown here is derived from an EMBL/GenBank/DDBJ whole genome shotgun (WGS) entry which is preliminary data.</text>
</comment>
<comment type="similarity">
    <text evidence="1">Belongs to the glycosyl hydrolase 16 family.</text>
</comment>
<dbReference type="Proteomes" id="UP000562352">
    <property type="component" value="Unassembled WGS sequence"/>
</dbReference>
<dbReference type="PANTHER" id="PTHR10963">
    <property type="entry name" value="GLYCOSYL HYDROLASE-RELATED"/>
    <property type="match status" value="1"/>
</dbReference>
<evidence type="ECO:0000256" key="3">
    <source>
        <dbReference type="SAM" id="SignalP"/>
    </source>
</evidence>
<dbReference type="CDD" id="cd00413">
    <property type="entry name" value="Glyco_hydrolase_16"/>
    <property type="match status" value="1"/>
</dbReference>
<evidence type="ECO:0000256" key="1">
    <source>
        <dbReference type="ARBA" id="ARBA00006865"/>
    </source>
</evidence>
<dbReference type="Pfam" id="PF00722">
    <property type="entry name" value="Glyco_hydro_16"/>
    <property type="match status" value="1"/>
</dbReference>
<gene>
    <name evidence="5" type="ORF">FHS22_003928</name>
</gene>
<dbReference type="PROSITE" id="PS51762">
    <property type="entry name" value="GH16_2"/>
    <property type="match status" value="1"/>
</dbReference>
<dbReference type="AlphaFoldDB" id="A0A841D831"/>
<name>A0A841D831_PLAVE</name>
<keyword evidence="3" id="KW-0732">Signal</keyword>
<dbReference type="GO" id="GO:0042972">
    <property type="term" value="F:licheninase activity"/>
    <property type="evidence" value="ECO:0007669"/>
    <property type="project" value="UniProtKB-EC"/>
</dbReference>
<dbReference type="InterPro" id="IPR013320">
    <property type="entry name" value="ConA-like_dom_sf"/>
</dbReference>
<reference evidence="5 6" key="1">
    <citation type="submission" date="2020-08" db="EMBL/GenBank/DDBJ databases">
        <title>Genomic Encyclopedia of Type Strains, Phase III (KMG-III): the genomes of soil and plant-associated and newly described type strains.</title>
        <authorList>
            <person name="Whitman W."/>
        </authorList>
    </citation>
    <scope>NUCLEOTIDE SEQUENCE [LARGE SCALE GENOMIC DNA]</scope>
    <source>
        <strain evidence="5 6">CECT 3303</strain>
    </source>
</reference>
<feature type="region of interest" description="Disordered" evidence="2">
    <location>
        <begin position="71"/>
        <end position="99"/>
    </location>
</feature>
<keyword evidence="6" id="KW-1185">Reference proteome</keyword>
<dbReference type="Gene3D" id="2.60.120.200">
    <property type="match status" value="1"/>
</dbReference>
<feature type="signal peptide" evidence="3">
    <location>
        <begin position="1"/>
        <end position="33"/>
    </location>
</feature>
<dbReference type="GO" id="GO:0005975">
    <property type="term" value="P:carbohydrate metabolic process"/>
    <property type="evidence" value="ECO:0007669"/>
    <property type="project" value="InterPro"/>
</dbReference>
<evidence type="ECO:0000313" key="6">
    <source>
        <dbReference type="Proteomes" id="UP000562352"/>
    </source>
</evidence>
<dbReference type="SUPFAM" id="SSF49899">
    <property type="entry name" value="Concanavalin A-like lectins/glucanases"/>
    <property type="match status" value="1"/>
</dbReference>
<evidence type="ECO:0000256" key="2">
    <source>
        <dbReference type="SAM" id="MobiDB-lite"/>
    </source>
</evidence>
<dbReference type="PANTHER" id="PTHR10963:SF55">
    <property type="entry name" value="GLYCOSIDE HYDROLASE FAMILY 16 PROTEIN"/>
    <property type="match status" value="1"/>
</dbReference>